<dbReference type="Proteomes" id="UP000694856">
    <property type="component" value="Chromosome 27"/>
</dbReference>
<dbReference type="AlphaFoldDB" id="A0A8B8S3F7"/>
<proteinExistence type="predicted"/>
<feature type="compositionally biased region" description="Low complexity" evidence="1">
    <location>
        <begin position="117"/>
        <end position="137"/>
    </location>
</feature>
<feature type="compositionally biased region" description="Low complexity" evidence="1">
    <location>
        <begin position="409"/>
        <end position="419"/>
    </location>
</feature>
<sequence length="479" mass="51060">MDPRGNEYESSLEKPKSRGHPRLSLRLAGALAEPVSGGGSVASLHLEKALRAWPNAIRKCAAVSDLRRRLWAEGRRPVRALGPCAPRACSPQPSRGALLRPPAASRSPRPRPRRAPAPHSHLPLRARSSARGALGARDPLAKRPELPTPETTSCCQPAFYLKTLKPERPCERPGPGGRRGRVAPLCSEAHRPVRLAAASSPSPGERLPAPGRRAPSTHLAPQKCLGRAARAARARRTLRRGGQKPPRQHLVRNPGPGPSPTPASSPRRRSRRRLREVKWGWDGGCPASPAPSGRAERGAGRDPEAEGARRHLHRPASARRARAPARPRPDPAPSARAGGNRGTKGAREGPARAARSARGRGDGETRLERSSARFLEATPRPGPAARRGAKSRDCRRRHRRRRQARWGNSAAAPRASRGAPPQPEPGAGMPSPPPPPPRASTLPSRARAPTLLSQTQRPHGGLPGTAGSCLRASGAPGQA</sequence>
<keyword evidence="2" id="KW-1185">Reference proteome</keyword>
<name>A0A8B8S3F7_CAMFR</name>
<feature type="compositionally biased region" description="Basic residues" evidence="1">
    <location>
        <begin position="387"/>
        <end position="404"/>
    </location>
</feature>
<organism evidence="2 3">
    <name type="scientific">Camelus ferus</name>
    <name type="common">Wild bactrian camel</name>
    <name type="synonym">Camelus bactrianus ferus</name>
    <dbReference type="NCBI Taxonomy" id="419612"/>
    <lineage>
        <taxon>Eukaryota</taxon>
        <taxon>Metazoa</taxon>
        <taxon>Chordata</taxon>
        <taxon>Craniata</taxon>
        <taxon>Vertebrata</taxon>
        <taxon>Euteleostomi</taxon>
        <taxon>Mammalia</taxon>
        <taxon>Eutheria</taxon>
        <taxon>Laurasiatheria</taxon>
        <taxon>Artiodactyla</taxon>
        <taxon>Tylopoda</taxon>
        <taxon>Camelidae</taxon>
        <taxon>Camelus</taxon>
    </lineage>
</organism>
<feature type="compositionally biased region" description="Basic and acidic residues" evidence="1">
    <location>
        <begin position="1"/>
        <end position="16"/>
    </location>
</feature>
<gene>
    <name evidence="3" type="primary">LOC116660159</name>
</gene>
<feature type="region of interest" description="Disordered" evidence="1">
    <location>
        <begin position="166"/>
        <end position="479"/>
    </location>
</feature>
<dbReference type="GeneID" id="116660159"/>
<accession>A0A8B8S3F7</accession>
<feature type="compositionally biased region" description="Basic and acidic residues" evidence="1">
    <location>
        <begin position="294"/>
        <end position="309"/>
    </location>
</feature>
<dbReference type="RefSeq" id="XP_032324751.1">
    <property type="nucleotide sequence ID" value="XM_032468860.1"/>
</dbReference>
<feature type="region of interest" description="Disordered" evidence="1">
    <location>
        <begin position="80"/>
        <end position="152"/>
    </location>
</feature>
<feature type="compositionally biased region" description="Pro residues" evidence="1">
    <location>
        <begin position="420"/>
        <end position="438"/>
    </location>
</feature>
<dbReference type="KEGG" id="cfr:116660159"/>
<evidence type="ECO:0000313" key="2">
    <source>
        <dbReference type="Proteomes" id="UP000694856"/>
    </source>
</evidence>
<feature type="compositionally biased region" description="Basic residues" evidence="1">
    <location>
        <begin position="310"/>
        <end position="325"/>
    </location>
</feature>
<reference evidence="3" key="1">
    <citation type="submission" date="2025-08" db="UniProtKB">
        <authorList>
            <consortium name="RefSeq"/>
        </authorList>
    </citation>
    <scope>IDENTIFICATION</scope>
    <source>
        <tissue evidence="3">Ear skin</tissue>
    </source>
</reference>
<protein>
    <submittedName>
        <fullName evidence="3">Translation initiation factor IF-2-like</fullName>
    </submittedName>
</protein>
<evidence type="ECO:0000256" key="1">
    <source>
        <dbReference type="SAM" id="MobiDB-lite"/>
    </source>
</evidence>
<feature type="compositionally biased region" description="Basic residues" evidence="1">
    <location>
        <begin position="266"/>
        <end position="275"/>
    </location>
</feature>
<feature type="compositionally biased region" description="Basic and acidic residues" evidence="1">
    <location>
        <begin position="359"/>
        <end position="371"/>
    </location>
</feature>
<feature type="region of interest" description="Disordered" evidence="1">
    <location>
        <begin position="1"/>
        <end position="23"/>
    </location>
</feature>
<feature type="compositionally biased region" description="Low complexity" evidence="1">
    <location>
        <begin position="97"/>
        <end position="107"/>
    </location>
</feature>
<evidence type="ECO:0000313" key="3">
    <source>
        <dbReference type="RefSeq" id="XP_032324751.1"/>
    </source>
</evidence>
<feature type="compositionally biased region" description="Basic residues" evidence="1">
    <location>
        <begin position="230"/>
        <end position="250"/>
    </location>
</feature>
<feature type="compositionally biased region" description="Low complexity" evidence="1">
    <location>
        <begin position="439"/>
        <end position="449"/>
    </location>
</feature>